<evidence type="ECO:0000256" key="2">
    <source>
        <dbReference type="ARBA" id="ARBA00022840"/>
    </source>
</evidence>
<evidence type="ECO:0000313" key="9">
    <source>
        <dbReference type="Proteomes" id="UP000052943"/>
    </source>
</evidence>
<dbReference type="GO" id="GO:0005524">
    <property type="term" value="F:ATP binding"/>
    <property type="evidence" value="ECO:0007669"/>
    <property type="project" value="UniProtKB-UniRule"/>
</dbReference>
<feature type="compositionally biased region" description="Low complexity" evidence="6">
    <location>
        <begin position="875"/>
        <end position="922"/>
    </location>
</feature>
<feature type="coiled-coil region" evidence="5">
    <location>
        <begin position="705"/>
        <end position="739"/>
    </location>
</feature>
<feature type="region of interest" description="Disordered" evidence="6">
    <location>
        <begin position="75"/>
        <end position="108"/>
    </location>
</feature>
<dbReference type="Pfam" id="PF00225">
    <property type="entry name" value="Kinesin"/>
    <property type="match status" value="1"/>
</dbReference>
<dbReference type="EMBL" id="LNFO01005669">
    <property type="protein sequence ID" value="KUF76974.1"/>
    <property type="molecule type" value="Genomic_DNA"/>
</dbReference>
<sequence length="962" mass="106574">MDTLMQIMRVRGSRMKSHVPLADYPIPEAHEPDDIYVLVVLTPPPKGKQAPLKNTAIAGRASPLQLFHSTLNIKGPQLSMTSREDASGPLSMSPAPSPTSSTSSTSSLDALLATEDPNPLLPPPQMTAHRVIYGRNVIQVPLKQSETNEYVNLVLSQIEFDAMAVHVPQYEELPPEELLERITLLLKEQESKKRQRLGSSSSITSNDQTDSLVAFQGRLLELEYERKRLHTKLKGAKALQINLTEENTALRVQLEQAEQQAVDIEELFQENELLRYQTLHLGSDVAKWKNVAVNAAQELRALKQELKALKSQVKDDRDETALTVEDAMAMLVEDVNRREKVLQQSYLAEKREREVMAEKYYELSGRIRVFCRLRPGKESKEDVQTPALIMPRPNNLLVASSGKEFAFDQVFGPHSTQAEVYTQVEPLISSFTDGYNTCIMAYGQTGSGKTHTMVGNEQGPLEHRANGLTVHANAGMIPRALQHVFAMVKKRQMTYVDSLRVSMVEIYNDQILDLLHEGSTGSGKNAVAKCETDITAREVNGYAQVDAVMRDGNANRNIAATKMNLESSRSHALVFLHLESQHRETREVRMSTLCLVDLAGSERISRSQVEGERLRETQHINKSLAALGDVVYALQHKAKHTPYRNSKLTYMLRDMLSGQAKTLLMLQLSPNTADVEETTCSLQFGARVSQVQMGAVKPSVESGALFKLQEVNRALEAKTQAMEAQLNDLQRQCQQQGDELHEAHSSKEALERQLWLLGGRQRDVEREDRRKSLSAASRDRIVDPDLRRKSLSATSPIRIADRDSRRNSLSTLQTRSMSGLATPRSLRTKEAASPESRVPLHPPSRTRPAGSPAPARQSASASRLSRPRSAKTLGSSTPPASSPSSNSSSESKPASRTLHRASSTPSRSPSRTSTRTSSRASAMPKSDNERRSSLNNTRSSPSSTPGTSRRALASSQSGFGWK</sequence>
<dbReference type="AlphaFoldDB" id="A0A0W8BYQ2"/>
<dbReference type="GO" id="GO:0008017">
    <property type="term" value="F:microtubule binding"/>
    <property type="evidence" value="ECO:0007669"/>
    <property type="project" value="InterPro"/>
</dbReference>
<dbReference type="InterPro" id="IPR027417">
    <property type="entry name" value="P-loop_NTPase"/>
</dbReference>
<protein>
    <recommendedName>
        <fullName evidence="4">Kinesin-like protein</fullName>
    </recommendedName>
</protein>
<dbReference type="InterPro" id="IPR036961">
    <property type="entry name" value="Kinesin_motor_dom_sf"/>
</dbReference>
<dbReference type="PRINTS" id="PR00380">
    <property type="entry name" value="KINESINHEAVY"/>
</dbReference>
<keyword evidence="3 4" id="KW-0505">Motor protein</keyword>
<dbReference type="GO" id="GO:0005874">
    <property type="term" value="C:microtubule"/>
    <property type="evidence" value="ECO:0007669"/>
    <property type="project" value="UniProtKB-KW"/>
</dbReference>
<dbReference type="InterPro" id="IPR001752">
    <property type="entry name" value="Kinesin_motor_dom"/>
</dbReference>
<dbReference type="GO" id="GO:0003777">
    <property type="term" value="F:microtubule motor activity"/>
    <property type="evidence" value="ECO:0007669"/>
    <property type="project" value="InterPro"/>
</dbReference>
<feature type="compositionally biased region" description="Low complexity" evidence="6">
    <location>
        <begin position="847"/>
        <end position="864"/>
    </location>
</feature>
<keyword evidence="5" id="KW-0175">Coiled coil</keyword>
<evidence type="ECO:0000256" key="5">
    <source>
        <dbReference type="SAM" id="Coils"/>
    </source>
</evidence>
<dbReference type="InterPro" id="IPR027640">
    <property type="entry name" value="Kinesin-like_fam"/>
</dbReference>
<evidence type="ECO:0000259" key="7">
    <source>
        <dbReference type="PROSITE" id="PS50067"/>
    </source>
</evidence>
<reference evidence="8 9" key="1">
    <citation type="submission" date="2015-11" db="EMBL/GenBank/DDBJ databases">
        <title>Genomes and virulence difference between two physiological races of Phytophthora nicotianae.</title>
        <authorList>
            <person name="Liu H."/>
            <person name="Ma X."/>
            <person name="Yu H."/>
            <person name="Fang D."/>
            <person name="Li Y."/>
            <person name="Wang X."/>
            <person name="Wang W."/>
            <person name="Dong Y."/>
            <person name="Xiao B."/>
        </authorList>
    </citation>
    <scope>NUCLEOTIDE SEQUENCE [LARGE SCALE GENOMIC DNA]</scope>
    <source>
        <strain evidence="9">race 0</strain>
    </source>
</reference>
<dbReference type="OrthoDB" id="3176171at2759"/>
<comment type="similarity">
    <text evidence="3 4">Belongs to the TRAFAC class myosin-kinesin ATPase superfamily. Kinesin family.</text>
</comment>
<feature type="binding site" evidence="3">
    <location>
        <begin position="443"/>
        <end position="450"/>
    </location>
    <ligand>
        <name>ATP</name>
        <dbReference type="ChEBI" id="CHEBI:30616"/>
    </ligand>
</feature>
<keyword evidence="1 3" id="KW-0547">Nucleotide-binding</keyword>
<dbReference type="Gene3D" id="3.40.850.10">
    <property type="entry name" value="Kinesin motor domain"/>
    <property type="match status" value="1"/>
</dbReference>
<gene>
    <name evidence="8" type="ORF">AM587_10014569</name>
</gene>
<dbReference type="FunFam" id="3.40.850.10:FF:000113">
    <property type="entry name" value="Kinesin-like protein"/>
    <property type="match status" value="1"/>
</dbReference>
<feature type="compositionally biased region" description="Polar residues" evidence="6">
    <location>
        <begin position="953"/>
        <end position="962"/>
    </location>
</feature>
<evidence type="ECO:0000256" key="1">
    <source>
        <dbReference type="ARBA" id="ARBA00022741"/>
    </source>
</evidence>
<evidence type="ECO:0000256" key="6">
    <source>
        <dbReference type="SAM" id="MobiDB-lite"/>
    </source>
</evidence>
<dbReference type="PANTHER" id="PTHR47972:SF28">
    <property type="entry name" value="KINESIN-LIKE PROTEIN KLP-3"/>
    <property type="match status" value="1"/>
</dbReference>
<evidence type="ECO:0000256" key="4">
    <source>
        <dbReference type="RuleBase" id="RU000394"/>
    </source>
</evidence>
<feature type="compositionally biased region" description="Low complexity" evidence="6">
    <location>
        <begin position="89"/>
        <end position="108"/>
    </location>
</feature>
<keyword evidence="4" id="KW-0493">Microtubule</keyword>
<organism evidence="8 9">
    <name type="scientific">Phytophthora nicotianae</name>
    <name type="common">Potato buckeye rot agent</name>
    <name type="synonym">Phytophthora parasitica</name>
    <dbReference type="NCBI Taxonomy" id="4792"/>
    <lineage>
        <taxon>Eukaryota</taxon>
        <taxon>Sar</taxon>
        <taxon>Stramenopiles</taxon>
        <taxon>Oomycota</taxon>
        <taxon>Peronosporomycetes</taxon>
        <taxon>Peronosporales</taxon>
        <taxon>Peronosporaceae</taxon>
        <taxon>Phytophthora</taxon>
    </lineage>
</organism>
<dbReference type="SMART" id="SM00129">
    <property type="entry name" value="KISc"/>
    <property type="match status" value="1"/>
</dbReference>
<evidence type="ECO:0000313" key="8">
    <source>
        <dbReference type="EMBL" id="KUF76974.1"/>
    </source>
</evidence>
<dbReference type="PROSITE" id="PS00411">
    <property type="entry name" value="KINESIN_MOTOR_1"/>
    <property type="match status" value="1"/>
</dbReference>
<feature type="domain" description="Kinesin motor" evidence="7">
    <location>
        <begin position="366"/>
        <end position="691"/>
    </location>
</feature>
<keyword evidence="2 3" id="KW-0067">ATP-binding</keyword>
<dbReference type="SUPFAM" id="SSF52540">
    <property type="entry name" value="P-loop containing nucleoside triphosphate hydrolases"/>
    <property type="match status" value="1"/>
</dbReference>
<feature type="region of interest" description="Disordered" evidence="6">
    <location>
        <begin position="793"/>
        <end position="962"/>
    </location>
</feature>
<dbReference type="STRING" id="4790.A0A0W8BYQ2"/>
<feature type="compositionally biased region" description="Polar residues" evidence="6">
    <location>
        <begin position="807"/>
        <end position="819"/>
    </location>
</feature>
<dbReference type="Proteomes" id="UP000052943">
    <property type="component" value="Unassembled WGS sequence"/>
</dbReference>
<evidence type="ECO:0000256" key="3">
    <source>
        <dbReference type="PROSITE-ProRule" id="PRU00283"/>
    </source>
</evidence>
<dbReference type="InterPro" id="IPR019821">
    <property type="entry name" value="Kinesin_motor_CS"/>
</dbReference>
<name>A0A0W8BYQ2_PHYNI</name>
<dbReference type="GO" id="GO:0007018">
    <property type="term" value="P:microtubule-based movement"/>
    <property type="evidence" value="ECO:0007669"/>
    <property type="project" value="InterPro"/>
</dbReference>
<feature type="compositionally biased region" description="Low complexity" evidence="6">
    <location>
        <begin position="933"/>
        <end position="950"/>
    </location>
</feature>
<feature type="coiled-coil region" evidence="5">
    <location>
        <begin position="240"/>
        <end position="319"/>
    </location>
</feature>
<dbReference type="PROSITE" id="PS50067">
    <property type="entry name" value="KINESIN_MOTOR_2"/>
    <property type="match status" value="1"/>
</dbReference>
<accession>A0A0W8BYQ2</accession>
<proteinExistence type="inferred from homology"/>
<dbReference type="PANTHER" id="PTHR47972">
    <property type="entry name" value="KINESIN-LIKE PROTEIN KLP-3"/>
    <property type="match status" value="1"/>
</dbReference>
<comment type="caution">
    <text evidence="8">The sequence shown here is derived from an EMBL/GenBank/DDBJ whole genome shotgun (WGS) entry which is preliminary data.</text>
</comment>